<keyword evidence="1 3" id="KW-0853">WD repeat</keyword>
<name>A0A9D4TKJ7_CHLVU</name>
<evidence type="ECO:0000313" key="7">
    <source>
        <dbReference type="Proteomes" id="UP001055712"/>
    </source>
</evidence>
<dbReference type="InterPro" id="IPR059122">
    <property type="entry name" value="Beta-prop_WDR5-like"/>
</dbReference>
<dbReference type="InterPro" id="IPR036322">
    <property type="entry name" value="WD40_repeat_dom_sf"/>
</dbReference>
<feature type="repeat" description="WD" evidence="3">
    <location>
        <begin position="64"/>
        <end position="105"/>
    </location>
</feature>
<dbReference type="GO" id="GO:0048188">
    <property type="term" value="C:Set1C/COMPASS complex"/>
    <property type="evidence" value="ECO:0007669"/>
    <property type="project" value="TreeGrafter"/>
</dbReference>
<evidence type="ECO:0000256" key="2">
    <source>
        <dbReference type="ARBA" id="ARBA00022737"/>
    </source>
</evidence>
<reference evidence="6" key="1">
    <citation type="journal article" date="2019" name="Plant J.">
        <title>Chlorella vulgaris genome assembly and annotation reveals the molecular basis for metabolic acclimation to high light conditions.</title>
        <authorList>
            <person name="Cecchin M."/>
            <person name="Marcolungo L."/>
            <person name="Rossato M."/>
            <person name="Girolomoni L."/>
            <person name="Cosentino E."/>
            <person name="Cuine S."/>
            <person name="Li-Beisson Y."/>
            <person name="Delledonne M."/>
            <person name="Ballottari M."/>
        </authorList>
    </citation>
    <scope>NUCLEOTIDE SEQUENCE</scope>
    <source>
        <strain evidence="6">211/11P</strain>
    </source>
</reference>
<accession>A0A9D4TKJ7</accession>
<organism evidence="6 7">
    <name type="scientific">Chlorella vulgaris</name>
    <name type="common">Green alga</name>
    <dbReference type="NCBI Taxonomy" id="3077"/>
    <lineage>
        <taxon>Eukaryota</taxon>
        <taxon>Viridiplantae</taxon>
        <taxon>Chlorophyta</taxon>
        <taxon>core chlorophytes</taxon>
        <taxon>Trebouxiophyceae</taxon>
        <taxon>Chlorellales</taxon>
        <taxon>Chlorellaceae</taxon>
        <taxon>Chlorella clade</taxon>
        <taxon>Chlorella</taxon>
    </lineage>
</organism>
<reference evidence="6" key="2">
    <citation type="submission" date="2020-11" db="EMBL/GenBank/DDBJ databases">
        <authorList>
            <person name="Cecchin M."/>
            <person name="Marcolungo L."/>
            <person name="Rossato M."/>
            <person name="Girolomoni L."/>
            <person name="Cosentino E."/>
            <person name="Cuine S."/>
            <person name="Li-Beisson Y."/>
            <person name="Delledonne M."/>
            <person name="Ballottari M."/>
        </authorList>
    </citation>
    <scope>NUCLEOTIDE SEQUENCE</scope>
    <source>
        <strain evidence="6">211/11P</strain>
        <tissue evidence="6">Whole cell</tissue>
    </source>
</reference>
<dbReference type="AlphaFoldDB" id="A0A9D4TKJ7"/>
<dbReference type="SMART" id="SM00320">
    <property type="entry name" value="WD40"/>
    <property type="match status" value="7"/>
</dbReference>
<keyword evidence="2" id="KW-0677">Repeat</keyword>
<dbReference type="OrthoDB" id="674604at2759"/>
<feature type="region of interest" description="Disordered" evidence="4">
    <location>
        <begin position="1"/>
        <end position="41"/>
    </location>
</feature>
<dbReference type="EMBL" id="SIDB01000009">
    <property type="protein sequence ID" value="KAI3428241.1"/>
    <property type="molecule type" value="Genomic_DNA"/>
</dbReference>
<dbReference type="PANTHER" id="PTHR22847">
    <property type="entry name" value="WD40 REPEAT PROTEIN"/>
    <property type="match status" value="1"/>
</dbReference>
<dbReference type="PROSITE" id="PS00678">
    <property type="entry name" value="WD_REPEATS_1"/>
    <property type="match status" value="3"/>
</dbReference>
<keyword evidence="7" id="KW-1185">Reference proteome</keyword>
<dbReference type="InterPro" id="IPR001680">
    <property type="entry name" value="WD40_rpt"/>
</dbReference>
<dbReference type="InterPro" id="IPR020472">
    <property type="entry name" value="WD40_PAC1"/>
</dbReference>
<dbReference type="PRINTS" id="PR00320">
    <property type="entry name" value="GPROTEINBRPT"/>
</dbReference>
<dbReference type="PROSITE" id="PS50082">
    <property type="entry name" value="WD_REPEATS_2"/>
    <property type="match status" value="5"/>
</dbReference>
<feature type="repeat" description="WD" evidence="3">
    <location>
        <begin position="236"/>
        <end position="277"/>
    </location>
</feature>
<dbReference type="InterPro" id="IPR019775">
    <property type="entry name" value="WD40_repeat_CS"/>
</dbReference>
<evidence type="ECO:0000256" key="1">
    <source>
        <dbReference type="ARBA" id="ARBA00022574"/>
    </source>
</evidence>
<dbReference type="Proteomes" id="UP001055712">
    <property type="component" value="Unassembled WGS sequence"/>
</dbReference>
<evidence type="ECO:0000259" key="5">
    <source>
        <dbReference type="Pfam" id="PF25175"/>
    </source>
</evidence>
<evidence type="ECO:0000256" key="3">
    <source>
        <dbReference type="PROSITE-ProRule" id="PRU00221"/>
    </source>
</evidence>
<proteinExistence type="predicted"/>
<feature type="repeat" description="WD" evidence="3">
    <location>
        <begin position="148"/>
        <end position="189"/>
    </location>
</feature>
<dbReference type="Gene3D" id="2.130.10.10">
    <property type="entry name" value="YVTN repeat-like/Quinoprotein amine dehydrogenase"/>
    <property type="match status" value="1"/>
</dbReference>
<dbReference type="SUPFAM" id="SSF50978">
    <property type="entry name" value="WD40 repeat-like"/>
    <property type="match status" value="1"/>
</dbReference>
<evidence type="ECO:0000256" key="4">
    <source>
        <dbReference type="SAM" id="MobiDB-lite"/>
    </source>
</evidence>
<dbReference type="PANTHER" id="PTHR22847:SF637">
    <property type="entry name" value="WD REPEAT DOMAIN 5B"/>
    <property type="match status" value="1"/>
</dbReference>
<dbReference type="GO" id="GO:0042393">
    <property type="term" value="F:histone binding"/>
    <property type="evidence" value="ECO:0007669"/>
    <property type="project" value="TreeGrafter"/>
</dbReference>
<dbReference type="PROSITE" id="PS50294">
    <property type="entry name" value="WD_REPEATS_REGION"/>
    <property type="match status" value="3"/>
</dbReference>
<dbReference type="CDD" id="cd00200">
    <property type="entry name" value="WD40"/>
    <property type="match status" value="1"/>
</dbReference>
<protein>
    <recommendedName>
        <fullName evidence="5">WDR5-like beta-propeller domain-containing protein</fullName>
    </recommendedName>
</protein>
<feature type="domain" description="WDR5-like beta-propeller" evidence="5">
    <location>
        <begin position="69"/>
        <end position="372"/>
    </location>
</feature>
<feature type="repeat" description="WD" evidence="3">
    <location>
        <begin position="106"/>
        <end position="147"/>
    </location>
</feature>
<feature type="repeat" description="WD" evidence="3">
    <location>
        <begin position="190"/>
        <end position="234"/>
    </location>
</feature>
<evidence type="ECO:0000313" key="6">
    <source>
        <dbReference type="EMBL" id="KAI3428241.1"/>
    </source>
</evidence>
<comment type="caution">
    <text evidence="6">The sequence shown here is derived from an EMBL/GenBank/DDBJ whole genome shotgun (WGS) entry which is preliminary data.</text>
</comment>
<dbReference type="InterPro" id="IPR015943">
    <property type="entry name" value="WD40/YVTN_repeat-like_dom_sf"/>
</dbReference>
<gene>
    <name evidence="6" type="ORF">D9Q98_006621</name>
</gene>
<sequence>MQEAPDDAERMNGAAPGPEADGDGDRRQQAAAQPPYRNCSQYRERADLQDMHGYTLRHTLRGHGSGGDVPVTSVRFDRSGTRLASAGSDGTACIWDAETGALLHRLKGHAAGISEVAWSPDGSYVATASDDTTLRVWDAATGACLRILQAHTHYAFCCAFSAGSNLLVSGGFDEVLIVWDLRHGRPIKLIPGHSDPVSGVAFGGQAGLEEIIASCSFDGLTRVWHAGTGRCQASLTDKANPALASVRFTPNGKLLLTSTLDSRLLLWDPTSRKVKKTYGGHLNQHSCLQPTLVAHSPNTKRYYVACGSEDHHVYLWHLQTKEIAGILRGRANADAAGDGHCSTVLSVDATVETGIQLIASGGHAGDGTVKIWAREAVGEEDAMEGPTAMET</sequence>
<dbReference type="Pfam" id="PF25175">
    <property type="entry name" value="Beta-prop_WDR5"/>
    <property type="match status" value="1"/>
</dbReference>